<feature type="compositionally biased region" description="Basic and acidic residues" evidence="1">
    <location>
        <begin position="21"/>
        <end position="36"/>
    </location>
</feature>
<keyword evidence="3" id="KW-1185">Reference proteome</keyword>
<dbReference type="Proteomes" id="UP000076532">
    <property type="component" value="Unassembled WGS sequence"/>
</dbReference>
<feature type="region of interest" description="Disordered" evidence="1">
    <location>
        <begin position="1"/>
        <end position="68"/>
    </location>
</feature>
<dbReference type="AlphaFoldDB" id="A0A166HMS7"/>
<reference evidence="2 3" key="1">
    <citation type="journal article" date="2016" name="Mol. Biol. Evol.">
        <title>Comparative Genomics of Early-Diverging Mushroom-Forming Fungi Provides Insights into the Origins of Lignocellulose Decay Capabilities.</title>
        <authorList>
            <person name="Nagy L.G."/>
            <person name="Riley R."/>
            <person name="Tritt A."/>
            <person name="Adam C."/>
            <person name="Daum C."/>
            <person name="Floudas D."/>
            <person name="Sun H."/>
            <person name="Yadav J.S."/>
            <person name="Pangilinan J."/>
            <person name="Larsson K.H."/>
            <person name="Matsuura K."/>
            <person name="Barry K."/>
            <person name="Labutti K."/>
            <person name="Kuo R."/>
            <person name="Ohm R.A."/>
            <person name="Bhattacharya S.S."/>
            <person name="Shirouzu T."/>
            <person name="Yoshinaga Y."/>
            <person name="Martin F.M."/>
            <person name="Grigoriev I.V."/>
            <person name="Hibbett D.S."/>
        </authorList>
    </citation>
    <scope>NUCLEOTIDE SEQUENCE [LARGE SCALE GENOMIC DNA]</scope>
    <source>
        <strain evidence="2 3">CBS 109695</strain>
    </source>
</reference>
<organism evidence="2 3">
    <name type="scientific">Athelia psychrophila</name>
    <dbReference type="NCBI Taxonomy" id="1759441"/>
    <lineage>
        <taxon>Eukaryota</taxon>
        <taxon>Fungi</taxon>
        <taxon>Dikarya</taxon>
        <taxon>Basidiomycota</taxon>
        <taxon>Agaricomycotina</taxon>
        <taxon>Agaricomycetes</taxon>
        <taxon>Agaricomycetidae</taxon>
        <taxon>Atheliales</taxon>
        <taxon>Atheliaceae</taxon>
        <taxon>Athelia</taxon>
    </lineage>
</organism>
<evidence type="ECO:0000313" key="3">
    <source>
        <dbReference type="Proteomes" id="UP000076532"/>
    </source>
</evidence>
<gene>
    <name evidence="2" type="ORF">FIBSPDRAFT_1025938</name>
</gene>
<protein>
    <submittedName>
        <fullName evidence="2">Uncharacterized protein</fullName>
    </submittedName>
</protein>
<evidence type="ECO:0000313" key="2">
    <source>
        <dbReference type="EMBL" id="KZP19031.1"/>
    </source>
</evidence>
<dbReference type="EMBL" id="KV417567">
    <property type="protein sequence ID" value="KZP19031.1"/>
    <property type="molecule type" value="Genomic_DNA"/>
</dbReference>
<evidence type="ECO:0000256" key="1">
    <source>
        <dbReference type="SAM" id="MobiDB-lite"/>
    </source>
</evidence>
<proteinExistence type="predicted"/>
<accession>A0A166HMS7</accession>
<name>A0A166HMS7_9AGAM</name>
<sequence length="210" mass="22416">MPEASSEESDRHHGLPTGNHRSAEGHSLEDGRRGEDASGSAASGERSRAPLPPLIHQPSVQTPTRSDHFPAVHAPSPGGVAGIRNNEGLGYTVGRQNEFGSPTKALLSVSDARQAGVKCEEVPLDAPHTCLLLGPHIALETKWMKNIQQGSAFRKDVNSSKQACLQRTEHVELWGYCHERFIGCGNSDLSKRIATSGGKKSSSVAWCHGG</sequence>